<proteinExistence type="inferred from homology"/>
<keyword evidence="4 9" id="KW-0747">Spliceosome</keyword>
<dbReference type="GO" id="GO:0005682">
    <property type="term" value="C:U5 snRNP"/>
    <property type="evidence" value="ECO:0007669"/>
    <property type="project" value="TreeGrafter"/>
</dbReference>
<dbReference type="SUPFAM" id="SSF50182">
    <property type="entry name" value="Sm-like ribonucleoproteins"/>
    <property type="match status" value="1"/>
</dbReference>
<dbReference type="InterPro" id="IPR010920">
    <property type="entry name" value="LSM_dom_sf"/>
</dbReference>
<comment type="subcellular location">
    <subcellularLocation>
        <location evidence="1 9">Nucleus</location>
    </subcellularLocation>
</comment>
<dbReference type="GO" id="GO:0034719">
    <property type="term" value="C:SMN-Sm protein complex"/>
    <property type="evidence" value="ECO:0007669"/>
    <property type="project" value="TreeGrafter"/>
</dbReference>
<dbReference type="GO" id="GO:0000387">
    <property type="term" value="P:spliceosomal snRNP assembly"/>
    <property type="evidence" value="ECO:0007669"/>
    <property type="project" value="UniProtKB-UniRule"/>
</dbReference>
<feature type="compositionally biased region" description="Low complexity" evidence="10">
    <location>
        <begin position="21"/>
        <end position="35"/>
    </location>
</feature>
<keyword evidence="7 9" id="KW-0539">Nucleus</keyword>
<dbReference type="GO" id="GO:0071004">
    <property type="term" value="C:U2-type prespliceosome"/>
    <property type="evidence" value="ECO:0007669"/>
    <property type="project" value="TreeGrafter"/>
</dbReference>
<dbReference type="GO" id="GO:0005687">
    <property type="term" value="C:U4 snRNP"/>
    <property type="evidence" value="ECO:0007669"/>
    <property type="project" value="TreeGrafter"/>
</dbReference>
<evidence type="ECO:0000256" key="7">
    <source>
        <dbReference type="ARBA" id="ARBA00023242"/>
    </source>
</evidence>
<dbReference type="AlphaFoldDB" id="A0A5M8Q3X5"/>
<keyword evidence="6 9" id="KW-0508">mRNA splicing</keyword>
<evidence type="ECO:0000256" key="6">
    <source>
        <dbReference type="ARBA" id="ARBA00023187"/>
    </source>
</evidence>
<dbReference type="Pfam" id="PF01423">
    <property type="entry name" value="LSM"/>
    <property type="match status" value="1"/>
</dbReference>
<keyword evidence="8 9" id="KW-0687">Ribonucleoprotein</keyword>
<dbReference type="SMART" id="SM00651">
    <property type="entry name" value="Sm"/>
    <property type="match status" value="1"/>
</dbReference>
<dbReference type="PROSITE" id="PS52002">
    <property type="entry name" value="SM"/>
    <property type="match status" value="1"/>
</dbReference>
<dbReference type="EMBL" id="VXIT01000001">
    <property type="protein sequence ID" value="KAA6416077.1"/>
    <property type="molecule type" value="Genomic_DNA"/>
</dbReference>
<evidence type="ECO:0000256" key="1">
    <source>
        <dbReference type="ARBA" id="ARBA00004123"/>
    </source>
</evidence>
<dbReference type="GO" id="GO:0097526">
    <property type="term" value="C:spliceosomal tri-snRNP complex"/>
    <property type="evidence" value="ECO:0007669"/>
    <property type="project" value="TreeGrafter"/>
</dbReference>
<gene>
    <name evidence="12" type="ORF">FRX48_00796</name>
</gene>
<evidence type="ECO:0000256" key="3">
    <source>
        <dbReference type="ARBA" id="ARBA00022664"/>
    </source>
</evidence>
<evidence type="ECO:0000256" key="8">
    <source>
        <dbReference type="ARBA" id="ARBA00023274"/>
    </source>
</evidence>
<dbReference type="PANTHER" id="PTHR10553:SF2">
    <property type="entry name" value="SMALL NUCLEAR RIBONUCLEOPROTEIN G"/>
    <property type="match status" value="1"/>
</dbReference>
<evidence type="ECO:0000313" key="12">
    <source>
        <dbReference type="EMBL" id="KAA6416077.1"/>
    </source>
</evidence>
<evidence type="ECO:0000256" key="10">
    <source>
        <dbReference type="SAM" id="MobiDB-lite"/>
    </source>
</evidence>
<evidence type="ECO:0000256" key="5">
    <source>
        <dbReference type="ARBA" id="ARBA00022884"/>
    </source>
</evidence>
<dbReference type="CDD" id="cd01719">
    <property type="entry name" value="Sm_G"/>
    <property type="match status" value="1"/>
</dbReference>
<protein>
    <recommendedName>
        <fullName evidence="9">Small nuclear ribonucleoprotein G</fullName>
        <shortName evidence="9">snRNP-G</shortName>
    </recommendedName>
</protein>
<evidence type="ECO:0000256" key="9">
    <source>
        <dbReference type="RuleBase" id="RU365052"/>
    </source>
</evidence>
<dbReference type="InterPro" id="IPR001163">
    <property type="entry name" value="Sm_dom_euk/arc"/>
</dbReference>
<dbReference type="FunFam" id="2.30.30.100:FF:000019">
    <property type="entry name" value="Small nuclear ribonucleoprotein G"/>
    <property type="match status" value="1"/>
</dbReference>
<dbReference type="Proteomes" id="UP000324767">
    <property type="component" value="Unassembled WGS sequence"/>
</dbReference>
<evidence type="ECO:0000259" key="11">
    <source>
        <dbReference type="PROSITE" id="PS52002"/>
    </source>
</evidence>
<evidence type="ECO:0000313" key="13">
    <source>
        <dbReference type="Proteomes" id="UP000324767"/>
    </source>
</evidence>
<dbReference type="InterPro" id="IPR044641">
    <property type="entry name" value="Lsm7/SmG-like"/>
</dbReference>
<dbReference type="OrthoDB" id="2146at2759"/>
<feature type="domain" description="Sm" evidence="11">
    <location>
        <begin position="61"/>
        <end position="133"/>
    </location>
</feature>
<comment type="function">
    <text evidence="9">Plays a role in pre-mRNA splicing.</text>
</comment>
<sequence length="145" mass="15778">MHTVLERKELLGATVMISSAGAGRRAPGAPSANPSRIRHASHRANPPITSLYPHPTHTMPPPQPELKKYLDKRLFVQLNGSRKVIGVLRGYDVFLNIVLDEAVEERAGGEKVRIGMVVIRGNSVVMLEALERIGGGDRGGDRDRG</sequence>
<dbReference type="InterPro" id="IPR047575">
    <property type="entry name" value="Sm"/>
</dbReference>
<dbReference type="GO" id="GO:0003723">
    <property type="term" value="F:RNA binding"/>
    <property type="evidence" value="ECO:0007669"/>
    <property type="project" value="UniProtKB-UniRule"/>
</dbReference>
<organism evidence="12 13">
    <name type="scientific">Lasallia pustulata</name>
    <dbReference type="NCBI Taxonomy" id="136370"/>
    <lineage>
        <taxon>Eukaryota</taxon>
        <taxon>Fungi</taxon>
        <taxon>Dikarya</taxon>
        <taxon>Ascomycota</taxon>
        <taxon>Pezizomycotina</taxon>
        <taxon>Lecanoromycetes</taxon>
        <taxon>OSLEUM clade</taxon>
        <taxon>Umbilicariomycetidae</taxon>
        <taxon>Umbilicariales</taxon>
        <taxon>Umbilicariaceae</taxon>
        <taxon>Lasallia</taxon>
    </lineage>
</organism>
<feature type="region of interest" description="Disordered" evidence="10">
    <location>
        <begin position="21"/>
        <end position="60"/>
    </location>
</feature>
<comment type="caution">
    <text evidence="12">The sequence shown here is derived from an EMBL/GenBank/DDBJ whole genome shotgun (WGS) entry which is preliminary data.</text>
</comment>
<dbReference type="GO" id="GO:0071011">
    <property type="term" value="C:precatalytic spliceosome"/>
    <property type="evidence" value="ECO:0007669"/>
    <property type="project" value="TreeGrafter"/>
</dbReference>
<dbReference type="PANTHER" id="PTHR10553">
    <property type="entry name" value="SMALL NUCLEAR RIBONUCLEOPROTEIN"/>
    <property type="match status" value="1"/>
</dbReference>
<dbReference type="Gene3D" id="2.30.30.100">
    <property type="match status" value="1"/>
</dbReference>
<evidence type="ECO:0000256" key="4">
    <source>
        <dbReference type="ARBA" id="ARBA00022728"/>
    </source>
</evidence>
<keyword evidence="5 9" id="KW-0694">RNA-binding</keyword>
<dbReference type="GO" id="GO:0005686">
    <property type="term" value="C:U2 snRNP"/>
    <property type="evidence" value="ECO:0007669"/>
    <property type="project" value="TreeGrafter"/>
</dbReference>
<accession>A0A5M8Q3X5</accession>
<evidence type="ECO:0000256" key="2">
    <source>
        <dbReference type="ARBA" id="ARBA00006850"/>
    </source>
</evidence>
<reference evidence="12 13" key="1">
    <citation type="submission" date="2019-09" db="EMBL/GenBank/DDBJ databases">
        <title>The hologenome of the rock-dwelling lichen Lasallia pustulata.</title>
        <authorList>
            <person name="Greshake Tzovaras B."/>
            <person name="Segers F."/>
            <person name="Bicker A."/>
            <person name="Dal Grande F."/>
            <person name="Otte J."/>
            <person name="Hankeln T."/>
            <person name="Schmitt I."/>
            <person name="Ebersberger I."/>
        </authorList>
    </citation>
    <scope>NUCLEOTIDE SEQUENCE [LARGE SCALE GENOMIC DNA]</scope>
    <source>
        <strain evidence="12">A1-1</strain>
    </source>
</reference>
<comment type="similarity">
    <text evidence="2 9">Belongs to the snRNP Sm proteins family.</text>
</comment>
<name>A0A5M8Q3X5_9LECA</name>
<dbReference type="GO" id="GO:0005685">
    <property type="term" value="C:U1 snRNP"/>
    <property type="evidence" value="ECO:0007669"/>
    <property type="project" value="TreeGrafter"/>
</dbReference>
<dbReference type="GO" id="GO:0071013">
    <property type="term" value="C:catalytic step 2 spliceosome"/>
    <property type="evidence" value="ECO:0007669"/>
    <property type="project" value="TreeGrafter"/>
</dbReference>
<keyword evidence="3 9" id="KW-0507">mRNA processing</keyword>
<dbReference type="InterPro" id="IPR034098">
    <property type="entry name" value="Sm_G"/>
</dbReference>